<keyword evidence="2" id="KW-1185">Reference proteome</keyword>
<dbReference type="RefSeq" id="WP_158740478.1">
    <property type="nucleotide sequence ID" value="NZ_WSLF01000007.1"/>
</dbReference>
<evidence type="ECO:0000313" key="1">
    <source>
        <dbReference type="EMBL" id="KAE9633715.1"/>
    </source>
</evidence>
<proteinExistence type="predicted"/>
<name>A0A7C8LJ40_9FIRM</name>
<dbReference type="AlphaFoldDB" id="A0A7C8LJ40"/>
<organism evidence="1 2">
    <name type="scientific">Defluviitalea raffinosedens</name>
    <dbReference type="NCBI Taxonomy" id="1450156"/>
    <lineage>
        <taxon>Bacteria</taxon>
        <taxon>Bacillati</taxon>
        <taxon>Bacillota</taxon>
        <taxon>Clostridia</taxon>
        <taxon>Lachnospirales</taxon>
        <taxon>Defluviitaleaceae</taxon>
        <taxon>Defluviitalea</taxon>
    </lineage>
</organism>
<reference evidence="1 2" key="1">
    <citation type="submission" date="2019-12" db="EMBL/GenBank/DDBJ databases">
        <title>Defluviitalea raffinosedens, isolated from a biogas fermenter, genome sequencing and characterization.</title>
        <authorList>
            <person name="Rettenmaier R."/>
            <person name="Schneider M."/>
            <person name="Neuhaus K."/>
            <person name="Liebl W."/>
            <person name="Zverlov V."/>
        </authorList>
    </citation>
    <scope>NUCLEOTIDE SEQUENCE [LARGE SCALE GENOMIC DNA]</scope>
    <source>
        <strain evidence="1 2">249c-K6</strain>
    </source>
</reference>
<dbReference type="EMBL" id="WSLF01000007">
    <property type="protein sequence ID" value="KAE9633715.1"/>
    <property type="molecule type" value="Genomic_DNA"/>
</dbReference>
<protein>
    <submittedName>
        <fullName evidence="1">Phage portal protein</fullName>
    </submittedName>
</protein>
<sequence>MNGLSAFMAQNAIKPEEIEFIASKRFVQDGKPIPWRIKPISSDMDEELRKSCTRKVPVPGKKNVFIPETDYQRYLCKLAVACTVFPDLNDKELQDSYGVMGAEALLKRMLLPGELTDYIAKIQEINGFDLDMQDLVDDVKN</sequence>
<dbReference type="Gene3D" id="3.30.2220.30">
    <property type="match status" value="1"/>
</dbReference>
<dbReference type="InterPro" id="IPR014986">
    <property type="entry name" value="XkdN-like"/>
</dbReference>
<dbReference type="Pfam" id="PF08890">
    <property type="entry name" value="Phage_TAC_5"/>
    <property type="match status" value="1"/>
</dbReference>
<gene>
    <name evidence="1" type="ORF">GND95_08650</name>
</gene>
<accession>A0A7C8LJ40</accession>
<evidence type="ECO:0000313" key="2">
    <source>
        <dbReference type="Proteomes" id="UP000483018"/>
    </source>
</evidence>
<dbReference type="OrthoDB" id="1807498at2"/>
<dbReference type="InterPro" id="IPR038559">
    <property type="entry name" value="XkdN-like_sf"/>
</dbReference>
<dbReference type="Proteomes" id="UP000483018">
    <property type="component" value="Unassembled WGS sequence"/>
</dbReference>
<comment type="caution">
    <text evidence="1">The sequence shown here is derived from an EMBL/GenBank/DDBJ whole genome shotgun (WGS) entry which is preliminary data.</text>
</comment>